<dbReference type="Gene3D" id="2.70.98.10">
    <property type="match status" value="1"/>
</dbReference>
<dbReference type="InterPro" id="IPR008183">
    <property type="entry name" value="Aldose_1/G6P_1-epimerase"/>
</dbReference>
<dbReference type="InterPro" id="IPR011013">
    <property type="entry name" value="Gal_mutarotase_sf_dom"/>
</dbReference>
<dbReference type="RefSeq" id="WP_249511375.1">
    <property type="nucleotide sequence ID" value="NZ_CP093362.1"/>
</dbReference>
<dbReference type="PANTHER" id="PTHR11122:SF13">
    <property type="entry name" value="GLUCOSE-6-PHOSPHATE 1-EPIMERASE"/>
    <property type="match status" value="1"/>
</dbReference>
<dbReference type="InterPro" id="IPR037481">
    <property type="entry name" value="LacX"/>
</dbReference>
<gene>
    <name evidence="1" type="ORF">MOO46_02110</name>
</gene>
<protein>
    <submittedName>
        <fullName evidence="1">Aldose 1-epimerase family protein</fullName>
    </submittedName>
</protein>
<evidence type="ECO:0000313" key="2">
    <source>
        <dbReference type="Proteomes" id="UP000831859"/>
    </source>
</evidence>
<reference evidence="1 2" key="1">
    <citation type="journal article" date="2022" name="Int. J. Syst. Evol. Microbiol.">
        <title>Apilactobacillus apisilvae sp. nov., Nicolia spurrieriana gen. nov. sp. nov., Bombilactobacillus folatiphilus sp. nov. and Bombilactobacillus thymidiniphilus sp. nov., four new lactic acid bacterial isolates from stingless bees Tetragonula carbonaria and Austroplebeia australis.</title>
        <authorList>
            <person name="Oliphant S.A."/>
            <person name="Watson-Haigh N.S."/>
            <person name="Sumby K.M."/>
            <person name="Gardner J."/>
            <person name="Groom S."/>
            <person name="Jiranek V."/>
        </authorList>
    </citation>
    <scope>NUCLEOTIDE SEQUENCE [LARGE SCALE GENOMIC DNA]</scope>
    <source>
        <strain evidence="1 2">SG5_A10</strain>
    </source>
</reference>
<accession>A0ABY4PIH0</accession>
<dbReference type="Pfam" id="PF01263">
    <property type="entry name" value="Aldose_epim"/>
    <property type="match status" value="1"/>
</dbReference>
<dbReference type="CDD" id="cd09024">
    <property type="entry name" value="Aldose_epim_lacX"/>
    <property type="match status" value="1"/>
</dbReference>
<organism evidence="1 2">
    <name type="scientific">Apilactobacillus apisilvae</name>
    <dbReference type="NCBI Taxonomy" id="2923364"/>
    <lineage>
        <taxon>Bacteria</taxon>
        <taxon>Bacillati</taxon>
        <taxon>Bacillota</taxon>
        <taxon>Bacilli</taxon>
        <taxon>Lactobacillales</taxon>
        <taxon>Lactobacillaceae</taxon>
        <taxon>Apilactobacillus</taxon>
    </lineage>
</organism>
<sequence length="292" mass="33894">MLVNLINNHLNVIINTHGAEVTSIKDASNIEYLWQADKKFWGRHSPVLFPIVGRLKDDRYKYKDKVYSMGQHGFARDMDFEIIEKFSDMVVMILKSNKDTLKIYPFDFKLKIKYYLVDNNLKANMEVINEGKNEMLFSIGGHPAFNVPFINDYNNNYEDYQVEVIPNKEYQQIPFEAPYINLHSIKKVNLSKPLKLTHNLFYQDAKVMKVDEDRIKCVLSSDKSKRNITVIADNAEYAGLWAAKNAPFVCIEPWWGVADDKETSGQFENKIGLNKLSSKDNFKANYLIQINN</sequence>
<dbReference type="PANTHER" id="PTHR11122">
    <property type="entry name" value="APOSPORY-ASSOCIATED PROTEIN C-RELATED"/>
    <property type="match status" value="1"/>
</dbReference>
<dbReference type="SUPFAM" id="SSF74650">
    <property type="entry name" value="Galactose mutarotase-like"/>
    <property type="match status" value="1"/>
</dbReference>
<dbReference type="EMBL" id="CP093362">
    <property type="protein sequence ID" value="UQS85402.1"/>
    <property type="molecule type" value="Genomic_DNA"/>
</dbReference>
<keyword evidence="2" id="KW-1185">Reference proteome</keyword>
<name>A0ABY4PIH0_9LACO</name>
<dbReference type="Proteomes" id="UP000831859">
    <property type="component" value="Chromosome"/>
</dbReference>
<proteinExistence type="predicted"/>
<dbReference type="InterPro" id="IPR014718">
    <property type="entry name" value="GH-type_carb-bd"/>
</dbReference>
<evidence type="ECO:0000313" key="1">
    <source>
        <dbReference type="EMBL" id="UQS85402.1"/>
    </source>
</evidence>